<keyword evidence="2" id="KW-0238">DNA-binding</keyword>
<dbReference type="PROSITE" id="PS01124">
    <property type="entry name" value="HTH_ARAC_FAMILY_2"/>
    <property type="match status" value="1"/>
</dbReference>
<dbReference type="GO" id="GO:0043565">
    <property type="term" value="F:sequence-specific DNA binding"/>
    <property type="evidence" value="ECO:0007669"/>
    <property type="project" value="InterPro"/>
</dbReference>
<dbReference type="InterPro" id="IPR018060">
    <property type="entry name" value="HTH_AraC"/>
</dbReference>
<dbReference type="AlphaFoldDB" id="A0A316EVA2"/>
<evidence type="ECO:0000313" key="6">
    <source>
        <dbReference type="EMBL" id="PWK35088.1"/>
    </source>
</evidence>
<dbReference type="Pfam" id="PF12833">
    <property type="entry name" value="HTH_18"/>
    <property type="match status" value="1"/>
</dbReference>
<keyword evidence="1" id="KW-0805">Transcription regulation</keyword>
<evidence type="ECO:0000256" key="4">
    <source>
        <dbReference type="SAM" id="MobiDB-lite"/>
    </source>
</evidence>
<accession>A0A316EVA2</accession>
<dbReference type="EMBL" id="QGGT01000002">
    <property type="protein sequence ID" value="PWK35088.1"/>
    <property type="molecule type" value="Genomic_DNA"/>
</dbReference>
<dbReference type="SMART" id="SM00342">
    <property type="entry name" value="HTH_ARAC"/>
    <property type="match status" value="1"/>
</dbReference>
<sequence>MTGITAYSPELSSDPASPVRPSFAESPIGEEVNWREHSAGLDATALRSRHVPVSRWIRADNGPLEVTHDGHDAHHCIGLSLRSLNCTFQSAGRLIVQGRVAAGAVQITAPRVPVNATFESASDVLHLFVPQGVLADCHQDLFGRAHNGDIVLSDPRLITDTTMERLGQALAMAHTQDPSLGRLFIDSVSLAIVSRLVSNHFNRVATQSRHVSGLPAWRLRRVVEYIDAHLSEAIGLADIAESAGLTRMHFAAQFRLATGLRPHEYLLRRRIEHAQDLLRDDKGSVLDVALRCGFRSQAHFTTVFRRFVGDTPYRWRSKVAVTG</sequence>
<dbReference type="PANTHER" id="PTHR46796:SF14">
    <property type="entry name" value="TRANSCRIPTIONAL REGULATORY PROTEIN"/>
    <property type="match status" value="1"/>
</dbReference>
<dbReference type="GeneID" id="98341031"/>
<evidence type="ECO:0000256" key="2">
    <source>
        <dbReference type="ARBA" id="ARBA00023125"/>
    </source>
</evidence>
<dbReference type="RefSeq" id="WP_109583201.1">
    <property type="nucleotide sequence ID" value="NZ_CAJPUX010000002.1"/>
</dbReference>
<dbReference type="Gene3D" id="1.10.10.60">
    <property type="entry name" value="Homeodomain-like"/>
    <property type="match status" value="2"/>
</dbReference>
<keyword evidence="7" id="KW-1185">Reference proteome</keyword>
<organism evidence="6 7">
    <name type="scientific">Cupriavidus plantarum</name>
    <dbReference type="NCBI Taxonomy" id="942865"/>
    <lineage>
        <taxon>Bacteria</taxon>
        <taxon>Pseudomonadati</taxon>
        <taxon>Pseudomonadota</taxon>
        <taxon>Betaproteobacteria</taxon>
        <taxon>Burkholderiales</taxon>
        <taxon>Burkholderiaceae</taxon>
        <taxon>Cupriavidus</taxon>
    </lineage>
</organism>
<feature type="region of interest" description="Disordered" evidence="4">
    <location>
        <begin position="1"/>
        <end position="24"/>
    </location>
</feature>
<proteinExistence type="predicted"/>
<feature type="domain" description="HTH araC/xylS-type" evidence="5">
    <location>
        <begin position="220"/>
        <end position="318"/>
    </location>
</feature>
<reference evidence="6 7" key="1">
    <citation type="submission" date="2018-05" db="EMBL/GenBank/DDBJ databases">
        <title>Genomic Encyclopedia of Type Strains, Phase IV (KMG-V): Genome sequencing to study the core and pangenomes of soil and plant-associated prokaryotes.</title>
        <authorList>
            <person name="Whitman W."/>
        </authorList>
    </citation>
    <scope>NUCLEOTIDE SEQUENCE [LARGE SCALE GENOMIC DNA]</scope>
    <source>
        <strain evidence="6 7">SLV-132</strain>
    </source>
</reference>
<comment type="caution">
    <text evidence="6">The sequence shown here is derived from an EMBL/GenBank/DDBJ whole genome shotgun (WGS) entry which is preliminary data.</text>
</comment>
<name>A0A316EVA2_9BURK</name>
<protein>
    <submittedName>
        <fullName evidence="6">AraC family transcriptional regulator</fullName>
    </submittedName>
</protein>
<evidence type="ECO:0000256" key="1">
    <source>
        <dbReference type="ARBA" id="ARBA00023015"/>
    </source>
</evidence>
<dbReference type="Proteomes" id="UP000245754">
    <property type="component" value="Unassembled WGS sequence"/>
</dbReference>
<dbReference type="PROSITE" id="PS00041">
    <property type="entry name" value="HTH_ARAC_FAMILY_1"/>
    <property type="match status" value="1"/>
</dbReference>
<dbReference type="InterPro" id="IPR009057">
    <property type="entry name" value="Homeodomain-like_sf"/>
</dbReference>
<gene>
    <name evidence="6" type="ORF">C7419_102364</name>
</gene>
<evidence type="ECO:0000259" key="5">
    <source>
        <dbReference type="PROSITE" id="PS01124"/>
    </source>
</evidence>
<evidence type="ECO:0000256" key="3">
    <source>
        <dbReference type="ARBA" id="ARBA00023163"/>
    </source>
</evidence>
<dbReference type="PANTHER" id="PTHR46796">
    <property type="entry name" value="HTH-TYPE TRANSCRIPTIONAL ACTIVATOR RHAS-RELATED"/>
    <property type="match status" value="1"/>
</dbReference>
<evidence type="ECO:0000313" key="7">
    <source>
        <dbReference type="Proteomes" id="UP000245754"/>
    </source>
</evidence>
<dbReference type="InterPro" id="IPR050204">
    <property type="entry name" value="AraC_XylS_family_regulators"/>
</dbReference>
<dbReference type="GO" id="GO:0003700">
    <property type="term" value="F:DNA-binding transcription factor activity"/>
    <property type="evidence" value="ECO:0007669"/>
    <property type="project" value="InterPro"/>
</dbReference>
<dbReference type="InterPro" id="IPR018062">
    <property type="entry name" value="HTH_AraC-typ_CS"/>
</dbReference>
<dbReference type="InterPro" id="IPR020449">
    <property type="entry name" value="Tscrpt_reg_AraC-type_HTH"/>
</dbReference>
<dbReference type="SUPFAM" id="SSF46689">
    <property type="entry name" value="Homeodomain-like"/>
    <property type="match status" value="2"/>
</dbReference>
<dbReference type="PRINTS" id="PR00032">
    <property type="entry name" value="HTHARAC"/>
</dbReference>
<keyword evidence="3" id="KW-0804">Transcription</keyword>